<evidence type="ECO:0000313" key="1">
    <source>
        <dbReference type="EMBL" id="KAH3835152.1"/>
    </source>
</evidence>
<evidence type="ECO:0000313" key="2">
    <source>
        <dbReference type="Proteomes" id="UP000828390"/>
    </source>
</evidence>
<dbReference type="AlphaFoldDB" id="A0A9D4K973"/>
<keyword evidence="2" id="KW-1185">Reference proteome</keyword>
<gene>
    <name evidence="1" type="ORF">DPMN_108498</name>
</gene>
<organism evidence="1 2">
    <name type="scientific">Dreissena polymorpha</name>
    <name type="common">Zebra mussel</name>
    <name type="synonym">Mytilus polymorpha</name>
    <dbReference type="NCBI Taxonomy" id="45954"/>
    <lineage>
        <taxon>Eukaryota</taxon>
        <taxon>Metazoa</taxon>
        <taxon>Spiralia</taxon>
        <taxon>Lophotrochozoa</taxon>
        <taxon>Mollusca</taxon>
        <taxon>Bivalvia</taxon>
        <taxon>Autobranchia</taxon>
        <taxon>Heteroconchia</taxon>
        <taxon>Euheterodonta</taxon>
        <taxon>Imparidentia</taxon>
        <taxon>Neoheterodontei</taxon>
        <taxon>Myida</taxon>
        <taxon>Dreissenoidea</taxon>
        <taxon>Dreissenidae</taxon>
        <taxon>Dreissena</taxon>
    </lineage>
</organism>
<dbReference type="EMBL" id="JAIWYP010000004">
    <property type="protein sequence ID" value="KAH3835152.1"/>
    <property type="molecule type" value="Genomic_DNA"/>
</dbReference>
<proteinExistence type="predicted"/>
<reference evidence="1" key="1">
    <citation type="journal article" date="2019" name="bioRxiv">
        <title>The Genome of the Zebra Mussel, Dreissena polymorpha: A Resource for Invasive Species Research.</title>
        <authorList>
            <person name="McCartney M.A."/>
            <person name="Auch B."/>
            <person name="Kono T."/>
            <person name="Mallez S."/>
            <person name="Zhang Y."/>
            <person name="Obille A."/>
            <person name="Becker A."/>
            <person name="Abrahante J.E."/>
            <person name="Garbe J."/>
            <person name="Badalamenti J.P."/>
            <person name="Herman A."/>
            <person name="Mangelson H."/>
            <person name="Liachko I."/>
            <person name="Sullivan S."/>
            <person name="Sone E.D."/>
            <person name="Koren S."/>
            <person name="Silverstein K.A.T."/>
            <person name="Beckman K.B."/>
            <person name="Gohl D.M."/>
        </authorList>
    </citation>
    <scope>NUCLEOTIDE SEQUENCE</scope>
    <source>
        <strain evidence="1">Duluth1</strain>
        <tissue evidence="1">Whole animal</tissue>
    </source>
</reference>
<accession>A0A9D4K973</accession>
<dbReference type="Proteomes" id="UP000828390">
    <property type="component" value="Unassembled WGS sequence"/>
</dbReference>
<protein>
    <submittedName>
        <fullName evidence="1">Uncharacterized protein</fullName>
    </submittedName>
</protein>
<name>A0A9D4K973_DREPO</name>
<comment type="caution">
    <text evidence="1">The sequence shown here is derived from an EMBL/GenBank/DDBJ whole genome shotgun (WGS) entry which is preliminary data.</text>
</comment>
<reference evidence="1" key="2">
    <citation type="submission" date="2020-11" db="EMBL/GenBank/DDBJ databases">
        <authorList>
            <person name="McCartney M.A."/>
            <person name="Auch B."/>
            <person name="Kono T."/>
            <person name="Mallez S."/>
            <person name="Becker A."/>
            <person name="Gohl D.M."/>
            <person name="Silverstein K.A.T."/>
            <person name="Koren S."/>
            <person name="Bechman K.B."/>
            <person name="Herman A."/>
            <person name="Abrahante J.E."/>
            <person name="Garbe J."/>
        </authorList>
    </citation>
    <scope>NUCLEOTIDE SEQUENCE</scope>
    <source>
        <strain evidence="1">Duluth1</strain>
        <tissue evidence="1">Whole animal</tissue>
    </source>
</reference>
<sequence length="146" mass="16440">MEKSSICPLGKTALLVFPYSYFTSPNTSVTNRHRSPPDQRPTYFSAHRAGDRPIIDRKPGQFVASGGVRINYKSHLKIYQTSGPGRNRVEIETRSDDQRTGIARRSPDIGFIERVSAKVNVFPRGIYIGRRPSDCRRASERCPTDA</sequence>